<dbReference type="STRING" id="4846.A0A367J368"/>
<gene>
    <name evidence="3" type="ORF">CU098_001081</name>
</gene>
<dbReference type="Proteomes" id="UP000253551">
    <property type="component" value="Unassembled WGS sequence"/>
</dbReference>
<keyword evidence="4" id="KW-1185">Reference proteome</keyword>
<reference evidence="3 4" key="1">
    <citation type="journal article" date="2018" name="G3 (Bethesda)">
        <title>Phylogenetic and Phylogenomic Definition of Rhizopus Species.</title>
        <authorList>
            <person name="Gryganskyi A.P."/>
            <person name="Golan J."/>
            <person name="Dolatabadi S."/>
            <person name="Mondo S."/>
            <person name="Robb S."/>
            <person name="Idnurm A."/>
            <person name="Muszewska A."/>
            <person name="Steczkiewicz K."/>
            <person name="Masonjones S."/>
            <person name="Liao H.L."/>
            <person name="Gajdeczka M.T."/>
            <person name="Anike F."/>
            <person name="Vuek A."/>
            <person name="Anishchenko I.M."/>
            <person name="Voigt K."/>
            <person name="de Hoog G.S."/>
            <person name="Smith M.E."/>
            <person name="Heitman J."/>
            <person name="Vilgalys R."/>
            <person name="Stajich J.E."/>
        </authorList>
    </citation>
    <scope>NUCLEOTIDE SEQUENCE [LARGE SCALE GENOMIC DNA]</scope>
    <source>
        <strain evidence="3 4">LSU 92-RS-03</strain>
    </source>
</reference>
<feature type="coiled-coil region" evidence="1">
    <location>
        <begin position="13"/>
        <end position="45"/>
    </location>
</feature>
<organism evidence="3 4">
    <name type="scientific">Rhizopus stolonifer</name>
    <name type="common">Rhizopus nigricans</name>
    <dbReference type="NCBI Taxonomy" id="4846"/>
    <lineage>
        <taxon>Eukaryota</taxon>
        <taxon>Fungi</taxon>
        <taxon>Fungi incertae sedis</taxon>
        <taxon>Mucoromycota</taxon>
        <taxon>Mucoromycotina</taxon>
        <taxon>Mucoromycetes</taxon>
        <taxon>Mucorales</taxon>
        <taxon>Mucorineae</taxon>
        <taxon>Rhizopodaceae</taxon>
        <taxon>Rhizopus</taxon>
    </lineage>
</organism>
<evidence type="ECO:0000256" key="1">
    <source>
        <dbReference type="SAM" id="Coils"/>
    </source>
</evidence>
<accession>A0A367J368</accession>
<evidence type="ECO:0000313" key="3">
    <source>
        <dbReference type="EMBL" id="RCH84387.1"/>
    </source>
</evidence>
<dbReference type="AlphaFoldDB" id="A0A367J368"/>
<keyword evidence="1" id="KW-0175">Coiled coil</keyword>
<feature type="coiled-coil region" evidence="1">
    <location>
        <begin position="92"/>
        <end position="126"/>
    </location>
</feature>
<sequence length="411" mass="48790">MDKKTCLESNHTNEKFNRNLKLAQKERAQERKAKLIENFEKVKQRAQEMQAWREYQNSLFFKSLELAETNRNMHLEQRRAASQKILEKAKRVVLLNQRRAQEEQGKEELENRIKMTEARRLAHLNRYKTRPPSVVLFRQLKLPLASEPSTWLDFHEASQLIRQSKVILVTDKVLHTALKQDNRKNARILLMAYMIMMCPKEIFQRQRKEEQNLHESARDLLLLFEKWLCAHGRQKTTHARHEFVKAWCSYSAAFDHWKSRDLEELIKDTIAYYVQLSRLQQTMTDQDHSSVLQEQLEQIKIKLEKLGGVRALENLASALERASALDKERKKKQEKKQEQEPRKPDTLISHDEMDRILSRFTNSSLNRLKVAHELILNPEFTLETMSSALETQIKEVAERAYFDHLEGDFYR</sequence>
<feature type="region of interest" description="Disordered" evidence="2">
    <location>
        <begin position="326"/>
        <end position="347"/>
    </location>
</feature>
<feature type="non-terminal residue" evidence="3">
    <location>
        <position position="411"/>
    </location>
</feature>
<name>A0A367J368_RHIST</name>
<dbReference type="EMBL" id="PJQM01004459">
    <property type="protein sequence ID" value="RCH84387.1"/>
    <property type="molecule type" value="Genomic_DNA"/>
</dbReference>
<protein>
    <submittedName>
        <fullName evidence="3">Uncharacterized protein</fullName>
    </submittedName>
</protein>
<dbReference type="OrthoDB" id="276323at2759"/>
<evidence type="ECO:0000256" key="2">
    <source>
        <dbReference type="SAM" id="MobiDB-lite"/>
    </source>
</evidence>
<comment type="caution">
    <text evidence="3">The sequence shown here is derived from an EMBL/GenBank/DDBJ whole genome shotgun (WGS) entry which is preliminary data.</text>
</comment>
<feature type="compositionally biased region" description="Basic and acidic residues" evidence="2">
    <location>
        <begin position="335"/>
        <end position="347"/>
    </location>
</feature>
<evidence type="ECO:0000313" key="4">
    <source>
        <dbReference type="Proteomes" id="UP000253551"/>
    </source>
</evidence>
<proteinExistence type="predicted"/>